<dbReference type="GO" id="GO:0009279">
    <property type="term" value="C:cell outer membrane"/>
    <property type="evidence" value="ECO:0007669"/>
    <property type="project" value="InterPro"/>
</dbReference>
<organism evidence="5 6">
    <name type="scientific">Vibrio scophthalmi</name>
    <dbReference type="NCBI Taxonomy" id="45658"/>
    <lineage>
        <taxon>Bacteria</taxon>
        <taxon>Pseudomonadati</taxon>
        <taxon>Pseudomonadota</taxon>
        <taxon>Gammaproteobacteria</taxon>
        <taxon>Vibrionales</taxon>
        <taxon>Vibrionaceae</taxon>
        <taxon>Vibrio</taxon>
    </lineage>
</organism>
<evidence type="ECO:0000313" key="5">
    <source>
        <dbReference type="EMBL" id="ODS11158.1"/>
    </source>
</evidence>
<protein>
    <recommendedName>
        <fullName evidence="4">Outer membrane protein OmpA-like transmembrane domain-containing protein</fullName>
    </recommendedName>
</protein>
<dbReference type="GO" id="GO:0015288">
    <property type="term" value="F:porin activity"/>
    <property type="evidence" value="ECO:0007669"/>
    <property type="project" value="UniProtKB-KW"/>
</dbReference>
<dbReference type="OrthoDB" id="9805832at2"/>
<keyword evidence="2" id="KW-0406">Ion transport</keyword>
<keyword evidence="2" id="KW-0812">Transmembrane</keyword>
<feature type="domain" description="Outer membrane protein OmpA-like transmembrane" evidence="4">
    <location>
        <begin position="30"/>
        <end position="97"/>
    </location>
</feature>
<keyword evidence="3" id="KW-0732">Signal</keyword>
<evidence type="ECO:0000313" key="6">
    <source>
        <dbReference type="Proteomes" id="UP000095131"/>
    </source>
</evidence>
<dbReference type="EMBL" id="MDCJ01000002">
    <property type="protein sequence ID" value="ODS11158.1"/>
    <property type="molecule type" value="Genomic_DNA"/>
</dbReference>
<dbReference type="Proteomes" id="UP000095131">
    <property type="component" value="Unassembled WGS sequence"/>
</dbReference>
<feature type="chain" id="PRO_5009139482" description="Outer membrane protein OmpA-like transmembrane domain-containing protein" evidence="3">
    <location>
        <begin position="22"/>
        <end position="112"/>
    </location>
</feature>
<evidence type="ECO:0000256" key="1">
    <source>
        <dbReference type="ARBA" id="ARBA00005710"/>
    </source>
</evidence>
<proteinExistence type="inferred from homology"/>
<reference evidence="5 6" key="1">
    <citation type="submission" date="2016-08" db="EMBL/GenBank/DDBJ databases">
        <title>Genome sequencing of Vibrio scophthalmi strain FP3289, an isolated from Paralichthys olivaceus.</title>
        <authorList>
            <person name="Han H.-J."/>
        </authorList>
    </citation>
    <scope>NUCLEOTIDE SEQUENCE [LARGE SCALE GENOMIC DNA]</scope>
    <source>
        <strain evidence="5 6">FP3289</strain>
    </source>
</reference>
<dbReference type="AlphaFoldDB" id="A0A1E3WN24"/>
<dbReference type="Gene3D" id="2.40.160.20">
    <property type="match status" value="1"/>
</dbReference>
<keyword evidence="2" id="KW-0626">Porin</keyword>
<accession>A0A1E3WN24</accession>
<sequence length="112" mass="12582">MKIQHKSILMLLGLLSATTQADTFSDIRPFVGVKGGWQFADDNSYQHTIPNNYLLGLYGGLQLTPSLSWDIGYQYQGKLKADATKTSVQTALFESALRYDWYFSDDMVCMAV</sequence>
<feature type="signal peptide" evidence="3">
    <location>
        <begin position="1"/>
        <end position="21"/>
    </location>
</feature>
<comment type="similarity">
    <text evidence="1">Belongs to the outer membrane OOP (TC 1.B.6) superfamily. OmpA family.</text>
</comment>
<dbReference type="RefSeq" id="WP_069446515.1">
    <property type="nucleotide sequence ID" value="NZ_MDCJ01000002.1"/>
</dbReference>
<gene>
    <name evidence="5" type="ORF">VSF3289_01423</name>
</gene>
<dbReference type="GO" id="GO:0046930">
    <property type="term" value="C:pore complex"/>
    <property type="evidence" value="ECO:0007669"/>
    <property type="project" value="UniProtKB-KW"/>
</dbReference>
<keyword evidence="2" id="KW-0813">Transport</keyword>
<name>A0A1E3WN24_9VIBR</name>
<comment type="caution">
    <text evidence="5">The sequence shown here is derived from an EMBL/GenBank/DDBJ whole genome shotgun (WGS) entry which is preliminary data.</text>
</comment>
<evidence type="ECO:0000259" key="4">
    <source>
        <dbReference type="Pfam" id="PF01389"/>
    </source>
</evidence>
<dbReference type="SUPFAM" id="SSF56925">
    <property type="entry name" value="OMPA-like"/>
    <property type="match status" value="1"/>
</dbReference>
<evidence type="ECO:0000256" key="2">
    <source>
        <dbReference type="ARBA" id="ARBA00023114"/>
    </source>
</evidence>
<dbReference type="InterPro" id="IPR000498">
    <property type="entry name" value="OmpA-like_TM_dom"/>
</dbReference>
<dbReference type="Pfam" id="PF01389">
    <property type="entry name" value="OmpA_membrane"/>
    <property type="match status" value="1"/>
</dbReference>
<evidence type="ECO:0000256" key="3">
    <source>
        <dbReference type="SAM" id="SignalP"/>
    </source>
</evidence>
<dbReference type="InterPro" id="IPR011250">
    <property type="entry name" value="OMP/PagP_B-barrel"/>
</dbReference>